<dbReference type="Gene3D" id="2.160.20.120">
    <property type="match status" value="1"/>
</dbReference>
<dbReference type="InterPro" id="IPR025164">
    <property type="entry name" value="Toastrack_DUF4097"/>
</dbReference>
<sequence>MFNVKRMVGLAVLLVIIGFAGALFTYQSFADTKKIDEEKTFDENITDIIIETDNSRIEVIPTEDSMTKVEFAGETNTGSRQRFEAEVENGVLQVKVKEKMIRFLNFDFSIKSPVTKVYLPEAEYSSLRAETGNGKIRIENISAEELEAKSTNGEVTLVNLKTKAITMKSVNGKINANNIEGELEAKVTNGKINLEEISLDQPIHLESVNGKIDVRVDEEPKNAEVNVEVVNGRIEIFGNNNQHTVFGDGENQVRLKTVNGSIRVGH</sequence>
<dbReference type="Proteomes" id="UP001597221">
    <property type="component" value="Unassembled WGS sequence"/>
</dbReference>
<proteinExistence type="predicted"/>
<reference evidence="3" key="1">
    <citation type="journal article" date="2019" name="Int. J. Syst. Evol. Microbiol.">
        <title>The Global Catalogue of Microorganisms (GCM) 10K type strain sequencing project: providing services to taxonomists for standard genome sequencing and annotation.</title>
        <authorList>
            <consortium name="The Broad Institute Genomics Platform"/>
            <consortium name="The Broad Institute Genome Sequencing Center for Infectious Disease"/>
            <person name="Wu L."/>
            <person name="Ma J."/>
        </authorList>
    </citation>
    <scope>NUCLEOTIDE SEQUENCE [LARGE SCALE GENOMIC DNA]</scope>
    <source>
        <strain evidence="3">CGMCC 1.12376</strain>
    </source>
</reference>
<gene>
    <name evidence="2" type="ORF">ACFSBH_06035</name>
</gene>
<dbReference type="RefSeq" id="WP_379596539.1">
    <property type="nucleotide sequence ID" value="NZ_JBHUDE010000028.1"/>
</dbReference>
<accession>A0ABW4HNM9</accession>
<evidence type="ECO:0000313" key="3">
    <source>
        <dbReference type="Proteomes" id="UP001597221"/>
    </source>
</evidence>
<comment type="caution">
    <text evidence="2">The sequence shown here is derived from an EMBL/GenBank/DDBJ whole genome shotgun (WGS) entry which is preliminary data.</text>
</comment>
<dbReference type="Pfam" id="PF13349">
    <property type="entry name" value="DUF4097"/>
    <property type="match status" value="1"/>
</dbReference>
<protein>
    <submittedName>
        <fullName evidence="2">DUF4097 domain-containing protein</fullName>
    </submittedName>
</protein>
<feature type="domain" description="DUF4097" evidence="1">
    <location>
        <begin position="129"/>
        <end position="264"/>
    </location>
</feature>
<dbReference type="EMBL" id="JBHUDE010000028">
    <property type="protein sequence ID" value="MFD1607208.1"/>
    <property type="molecule type" value="Genomic_DNA"/>
</dbReference>
<organism evidence="2 3">
    <name type="scientific">Oceanobacillus luteolus</name>
    <dbReference type="NCBI Taxonomy" id="1274358"/>
    <lineage>
        <taxon>Bacteria</taxon>
        <taxon>Bacillati</taxon>
        <taxon>Bacillota</taxon>
        <taxon>Bacilli</taxon>
        <taxon>Bacillales</taxon>
        <taxon>Bacillaceae</taxon>
        <taxon>Oceanobacillus</taxon>
    </lineage>
</organism>
<keyword evidence="3" id="KW-1185">Reference proteome</keyword>
<name>A0ABW4HNM9_9BACI</name>
<evidence type="ECO:0000313" key="2">
    <source>
        <dbReference type="EMBL" id="MFD1607208.1"/>
    </source>
</evidence>
<evidence type="ECO:0000259" key="1">
    <source>
        <dbReference type="Pfam" id="PF13349"/>
    </source>
</evidence>